<dbReference type="PANTHER" id="PTHR11412">
    <property type="entry name" value="MACROGLOBULIN / COMPLEMENT"/>
    <property type="match status" value="1"/>
</dbReference>
<evidence type="ECO:0000256" key="3">
    <source>
        <dbReference type="SAM" id="SignalP"/>
    </source>
</evidence>
<evidence type="ECO:0000259" key="5">
    <source>
        <dbReference type="SMART" id="SM01360"/>
    </source>
</evidence>
<keyword evidence="1 3" id="KW-0732">Signal</keyword>
<dbReference type="Gene3D" id="6.20.50.160">
    <property type="match status" value="1"/>
</dbReference>
<dbReference type="Proteomes" id="UP001153620">
    <property type="component" value="Chromosome 4"/>
</dbReference>
<dbReference type="SMART" id="SM01359">
    <property type="entry name" value="A2M_N_2"/>
    <property type="match status" value="1"/>
</dbReference>
<dbReference type="Pfam" id="PF07703">
    <property type="entry name" value="A2M_BRD"/>
    <property type="match status" value="1"/>
</dbReference>
<evidence type="ECO:0000259" key="6">
    <source>
        <dbReference type="SMART" id="SM01361"/>
    </source>
</evidence>
<dbReference type="Gene3D" id="2.60.40.10">
    <property type="entry name" value="Immunoglobulins"/>
    <property type="match status" value="1"/>
</dbReference>
<dbReference type="InterPro" id="IPR009048">
    <property type="entry name" value="A-macroglobulin_rcpt-bd"/>
</dbReference>
<dbReference type="InterPro" id="IPR013783">
    <property type="entry name" value="Ig-like_fold"/>
</dbReference>
<dbReference type="InterPro" id="IPR036595">
    <property type="entry name" value="A-macroglobulin_rcpt-bd_sf"/>
</dbReference>
<protein>
    <submittedName>
        <fullName evidence="7">Uncharacterized protein</fullName>
    </submittedName>
</protein>
<gene>
    <name evidence="7" type="ORF">CHIRRI_LOCUS13052</name>
</gene>
<dbReference type="Gene3D" id="2.60.40.1940">
    <property type="match status" value="1"/>
</dbReference>
<sequence length="1323" mass="150300">MTPTFNSFIYIFVLIISRCSSQSVSLIGSRFVSNNSTYKAYLLTNGLSDDSLVHVGFGPKGGDLMIVKDVDQSPLKELSFDVPSDDITDYELSISSKLKSTCREQSVNLFKTSNNPIIFIQFSKPIYKTSEIFNFKIFILSQKLLPMSKFRGMNVKIVNPRGVVWSHDKVAEVSKYGIYENSMKLWDIPNFGENDLGIWTINVEDDGKKASKSFEVQYISKDDTEVFVQVPSEIAFEDRRIYVNIFTKDPKNRFAAIFLTAKFVNSSRIEIDKHIKSEYLTDTKTVITLDFKQDFGINFPSSDMILTLRVDIVQDKKTTTIIKDVKMKQKERHKIQIVRKKYFKPGFKFLMKIRVKLLDGKSDNSLNQLSTTIKYLSSKNGPAEEKSFQTNLKNGDAVHVLQPKAKTSRIIVQLKFADTELVEEIDKLPGVEEYLQVSVLSKSTKVGSTVQMKAQTTEEMEQLNVLIFGTKGIVHTKTFHDAIGKDVFEFPLELTDEMRPEARGLVFYTRASDGAIVYDEFSLSIGFSVNNSLDISAPEAAEPNQMMNIEVKTEKDSQVFLVAVDANSELYNGDSGVSRLSIYNEIAYHLNRKFSNPSNYQFEKLNGFILEPLKNGQNCNSGQIKEDKELLEIQSSDPSSQKYFPDTIPELSFIASSEVQTVQMKMPDSTTKWKIYGISVHPTKGFTVSKTNLEISVKESVKSGVQIEIDSPSTIKQDETYRIQIITKNLQPSYLTGIVTLNIEDGTIFELKSEWNNKCLKYLPRKAPLTYNVQFTPQNSFNGQNFGISAKSDKPVKITAKFESIKGKSEAASEVLVEALEKLKTEAVKSNLIELNQKYPNFKLELPSNAKSVKTFVDVHGNLLGPALDGLEKMFGRQMFLDEEKVLKFQTAIINFKFLDSIGQSNHDKAKAAKIEIFEGGKEAVNILRNISKDKTRLWFSASIIGILKDADGLFLADQKLIADSLNFIATQQLGKQYKNAGSFAYYQDTDDHKDIGAGMREYIQNALIISTFSKDNNTMQQYKDYILNSLNYLYSKNREFRGDLVNVIMAYTFAQFGSKQHVAEFIKKLNHGYATPNAQALKKHHSMYVEVISYLILTKILINEDPRVEVERLLAYRKVNGQFYSPYDTTLAFKALFEYSKYKNSGKSFVFEIDGQLNMIGQLETKTFGPFSDPRHELIITTQGLGYATVHQEFDDNKAQNKLISTLSTAVKKTGKNDDQEISFSFKYSPFDQTLNSNLLVLDVEVPKGYKAVFGKQLQDIEFRDNGSTVVFYLRNIKKNIQYSSTMTVTRNKNEPEHHNQFKIKLYDYYRPNMIDIDLLCI</sequence>
<dbReference type="InterPro" id="IPR011626">
    <property type="entry name" value="Alpha-macroglobulin_TED"/>
</dbReference>
<proteinExistence type="predicted"/>
<reference evidence="7" key="1">
    <citation type="submission" date="2022-01" db="EMBL/GenBank/DDBJ databases">
        <authorList>
            <person name="King R."/>
        </authorList>
    </citation>
    <scope>NUCLEOTIDE SEQUENCE</scope>
</reference>
<reference evidence="7" key="2">
    <citation type="submission" date="2022-10" db="EMBL/GenBank/DDBJ databases">
        <authorList>
            <consortium name="ENA_rothamsted_submissions"/>
            <consortium name="culmorum"/>
            <person name="King R."/>
        </authorList>
    </citation>
    <scope>NUCLEOTIDE SEQUENCE</scope>
</reference>
<dbReference type="SMART" id="SM01360">
    <property type="entry name" value="A2M"/>
    <property type="match status" value="1"/>
</dbReference>
<accession>A0A9N9WXS8</accession>
<dbReference type="GO" id="GO:0005615">
    <property type="term" value="C:extracellular space"/>
    <property type="evidence" value="ECO:0007669"/>
    <property type="project" value="InterPro"/>
</dbReference>
<dbReference type="SUPFAM" id="SSF49410">
    <property type="entry name" value="Alpha-macroglobulin receptor domain"/>
    <property type="match status" value="1"/>
</dbReference>
<keyword evidence="2" id="KW-0882">Thioester bond</keyword>
<evidence type="ECO:0000313" key="8">
    <source>
        <dbReference type="Proteomes" id="UP001153620"/>
    </source>
</evidence>
<evidence type="ECO:0000256" key="2">
    <source>
        <dbReference type="ARBA" id="ARBA00022966"/>
    </source>
</evidence>
<dbReference type="Gene3D" id="2.60.120.1540">
    <property type="match status" value="1"/>
</dbReference>
<feature type="domain" description="Alpha-2-macroglobulin" evidence="5">
    <location>
        <begin position="652"/>
        <end position="741"/>
    </location>
</feature>
<dbReference type="Pfam" id="PF00207">
    <property type="entry name" value="A2M"/>
    <property type="match status" value="1"/>
</dbReference>
<dbReference type="GO" id="GO:0004866">
    <property type="term" value="F:endopeptidase inhibitor activity"/>
    <property type="evidence" value="ECO:0007669"/>
    <property type="project" value="InterPro"/>
</dbReference>
<dbReference type="Gene3D" id="2.60.40.1930">
    <property type="match status" value="3"/>
</dbReference>
<dbReference type="EMBL" id="OU895880">
    <property type="protein sequence ID" value="CAG9810235.1"/>
    <property type="molecule type" value="Genomic_DNA"/>
</dbReference>
<evidence type="ECO:0000256" key="1">
    <source>
        <dbReference type="ARBA" id="ARBA00022729"/>
    </source>
</evidence>
<dbReference type="SMART" id="SM01361">
    <property type="entry name" value="A2M_recep"/>
    <property type="match status" value="1"/>
</dbReference>
<dbReference type="Gene3D" id="2.60.40.690">
    <property type="entry name" value="Alpha-macroglobulin, receptor-binding domain"/>
    <property type="match status" value="1"/>
</dbReference>
<feature type="signal peptide" evidence="3">
    <location>
        <begin position="1"/>
        <end position="21"/>
    </location>
</feature>
<dbReference type="PANTHER" id="PTHR11412:SF136">
    <property type="entry name" value="CD109 ANTIGEN"/>
    <property type="match status" value="1"/>
</dbReference>
<dbReference type="Gene3D" id="1.50.10.20">
    <property type="match status" value="1"/>
</dbReference>
<feature type="domain" description="Alpha-2-macroglobulin bait region" evidence="4">
    <location>
        <begin position="435"/>
        <end position="571"/>
    </location>
</feature>
<dbReference type="OrthoDB" id="9998011at2759"/>
<dbReference type="Pfam" id="PF07677">
    <property type="entry name" value="A2M_recep"/>
    <property type="match status" value="1"/>
</dbReference>
<dbReference type="SUPFAM" id="SSF48239">
    <property type="entry name" value="Terpenoid cyclases/Protein prenyltransferases"/>
    <property type="match status" value="1"/>
</dbReference>
<dbReference type="InterPro" id="IPR011625">
    <property type="entry name" value="A2M_N_BRD"/>
</dbReference>
<dbReference type="Gene3D" id="2.20.130.20">
    <property type="match status" value="1"/>
</dbReference>
<dbReference type="InterPro" id="IPR001599">
    <property type="entry name" value="Macroglobln_a2"/>
</dbReference>
<name>A0A9N9WXS8_9DIPT</name>
<feature type="chain" id="PRO_5040221305" evidence="3">
    <location>
        <begin position="22"/>
        <end position="1323"/>
    </location>
</feature>
<dbReference type="InterPro" id="IPR050473">
    <property type="entry name" value="A2M/Complement_sys"/>
</dbReference>
<keyword evidence="8" id="KW-1185">Reference proteome</keyword>
<evidence type="ECO:0000259" key="4">
    <source>
        <dbReference type="SMART" id="SM01359"/>
    </source>
</evidence>
<feature type="domain" description="Alpha-macroglobulin receptor-binding" evidence="6">
    <location>
        <begin position="1238"/>
        <end position="1321"/>
    </location>
</feature>
<dbReference type="InterPro" id="IPR008930">
    <property type="entry name" value="Terpenoid_cyclase/PrenylTrfase"/>
</dbReference>
<organism evidence="7 8">
    <name type="scientific">Chironomus riparius</name>
    <dbReference type="NCBI Taxonomy" id="315576"/>
    <lineage>
        <taxon>Eukaryota</taxon>
        <taxon>Metazoa</taxon>
        <taxon>Ecdysozoa</taxon>
        <taxon>Arthropoda</taxon>
        <taxon>Hexapoda</taxon>
        <taxon>Insecta</taxon>
        <taxon>Pterygota</taxon>
        <taxon>Neoptera</taxon>
        <taxon>Endopterygota</taxon>
        <taxon>Diptera</taxon>
        <taxon>Nematocera</taxon>
        <taxon>Chironomoidea</taxon>
        <taxon>Chironomidae</taxon>
        <taxon>Chironominae</taxon>
        <taxon>Chironomus</taxon>
    </lineage>
</organism>
<dbReference type="Pfam" id="PF07678">
    <property type="entry name" value="TED_complement"/>
    <property type="match status" value="1"/>
</dbReference>
<evidence type="ECO:0000313" key="7">
    <source>
        <dbReference type="EMBL" id="CAG9810235.1"/>
    </source>
</evidence>